<dbReference type="InterPro" id="IPR003772">
    <property type="entry name" value="YceD"/>
</dbReference>
<dbReference type="PANTHER" id="PTHR38099:SF1">
    <property type="entry name" value="LARGE RIBOSOMAL RNA SUBUNIT ACCUMULATION PROTEIN YCED"/>
    <property type="match status" value="1"/>
</dbReference>
<dbReference type="OrthoDB" id="9786771at2"/>
<dbReference type="RefSeq" id="WP_013835691.1">
    <property type="nucleotide sequence ID" value="NC_015581.1"/>
</dbReference>
<keyword evidence="7" id="KW-1185">Reference proteome</keyword>
<dbReference type="HOGENOM" id="CLU_094127_2_0_6"/>
<evidence type="ECO:0000256" key="3">
    <source>
        <dbReference type="ARBA" id="ARBA00015716"/>
    </source>
</evidence>
<dbReference type="eggNOG" id="COG1399">
    <property type="taxonomic scope" value="Bacteria"/>
</dbReference>
<evidence type="ECO:0000256" key="4">
    <source>
        <dbReference type="ARBA" id="ARBA00022517"/>
    </source>
</evidence>
<dbReference type="GO" id="GO:0042254">
    <property type="term" value="P:ribosome biogenesis"/>
    <property type="evidence" value="ECO:0007669"/>
    <property type="project" value="UniProtKB-KW"/>
</dbReference>
<gene>
    <name evidence="6" type="ordered locus">Thicy_1148</name>
</gene>
<accession>F6D8R4</accession>
<sequence length="173" mass="19304">MFTRLPDLVDPLFYAEQKRRIKAKVAQAQCPRLVQAVSEPVGDIFIEMAFFKQKQTGAPAFELQVNTMLKLTCQRSLDVFEQPVDANIRGVFLSSAQLADELDADWEVYNLPEDKISLLPIIEDEVLLAIPMAPRAADEAVSWSTAPAEVELDNNKPNPFLALAKLKSQSTKT</sequence>
<dbReference type="PANTHER" id="PTHR38099">
    <property type="entry name" value="LARGE RIBOSOMAL RNA SUBUNIT ACCUMULATION PROTEIN YCED"/>
    <property type="match status" value="1"/>
</dbReference>
<evidence type="ECO:0000256" key="1">
    <source>
        <dbReference type="ARBA" id="ARBA00002868"/>
    </source>
</evidence>
<dbReference type="Pfam" id="PF02620">
    <property type="entry name" value="YceD"/>
    <property type="match status" value="1"/>
</dbReference>
<comment type="similarity">
    <text evidence="2">Belongs to the DUF177 domain family.</text>
</comment>
<comment type="function">
    <text evidence="1">Plays a role in synthesis, processing and/or stability of 23S rRNA.</text>
</comment>
<dbReference type="GO" id="GO:0005829">
    <property type="term" value="C:cytosol"/>
    <property type="evidence" value="ECO:0007669"/>
    <property type="project" value="TreeGrafter"/>
</dbReference>
<evidence type="ECO:0000256" key="5">
    <source>
        <dbReference type="ARBA" id="ARBA00031841"/>
    </source>
</evidence>
<dbReference type="AlphaFoldDB" id="F6D8R4"/>
<evidence type="ECO:0000256" key="2">
    <source>
        <dbReference type="ARBA" id="ARBA00010740"/>
    </source>
</evidence>
<name>F6D8R4_THICA</name>
<dbReference type="KEGG" id="tcy:Thicy_1148"/>
<evidence type="ECO:0000313" key="7">
    <source>
        <dbReference type="Proteomes" id="UP000009232"/>
    </source>
</evidence>
<dbReference type="InterPro" id="IPR039255">
    <property type="entry name" value="YceD_bac"/>
</dbReference>
<reference evidence="6 7" key="1">
    <citation type="submission" date="2011-05" db="EMBL/GenBank/DDBJ databases">
        <title>Complete sequence of Thioalkalimicrobium cyclicum ALM1.</title>
        <authorList>
            <consortium name="US DOE Joint Genome Institute"/>
            <person name="Lucas S."/>
            <person name="Han J."/>
            <person name="Lapidus A."/>
            <person name="Cheng J.-F."/>
            <person name="Goodwin L."/>
            <person name="Pitluck S."/>
            <person name="Peters L."/>
            <person name="Mikhailova N."/>
            <person name="Davenport K."/>
            <person name="Han C."/>
            <person name="Tapia R."/>
            <person name="Land M."/>
            <person name="Hauser L."/>
            <person name="Kyrpides N."/>
            <person name="Ivanova N."/>
            <person name="Pagani I."/>
            <person name="Kappler U."/>
            <person name="Woyke T."/>
        </authorList>
    </citation>
    <scope>NUCLEOTIDE SEQUENCE [LARGE SCALE GENOMIC DNA]</scope>
    <source>
        <strain evidence="7">DSM 14477 / JCM 11371 / ALM1</strain>
    </source>
</reference>
<dbReference type="STRING" id="717773.Thicy_1148"/>
<keyword evidence="4" id="KW-0690">Ribosome biogenesis</keyword>
<proteinExistence type="inferred from homology"/>
<dbReference type="EMBL" id="CP002776">
    <property type="protein sequence ID" value="AEG31915.1"/>
    <property type="molecule type" value="Genomic_DNA"/>
</dbReference>
<protein>
    <recommendedName>
        <fullName evidence="3">Large ribosomal RNA subunit accumulation protein YceD</fullName>
    </recommendedName>
    <alternativeName>
        <fullName evidence="5">23S rRNA accumulation protein YceD</fullName>
    </alternativeName>
</protein>
<organism evidence="6 7">
    <name type="scientific">Thiomicrospira cyclica (strain DSM 14477 / JCM 11371 / ALM1)</name>
    <name type="common">Thioalkalimicrobium cyclicum</name>
    <dbReference type="NCBI Taxonomy" id="717773"/>
    <lineage>
        <taxon>Bacteria</taxon>
        <taxon>Pseudomonadati</taxon>
        <taxon>Pseudomonadota</taxon>
        <taxon>Gammaproteobacteria</taxon>
        <taxon>Thiotrichales</taxon>
        <taxon>Piscirickettsiaceae</taxon>
        <taxon>Thiomicrospira</taxon>
    </lineage>
</organism>
<dbReference type="Proteomes" id="UP000009232">
    <property type="component" value="Chromosome"/>
</dbReference>
<evidence type="ECO:0000313" key="6">
    <source>
        <dbReference type="EMBL" id="AEG31915.1"/>
    </source>
</evidence>